<dbReference type="Pfam" id="PF03117">
    <property type="entry name" value="Herpes_UL49_1"/>
    <property type="match status" value="1"/>
</dbReference>
<keyword evidence="3" id="KW-1185">Reference proteome</keyword>
<gene>
    <name evidence="2" type="primary">ORF66</name>
</gene>
<evidence type="ECO:0000256" key="1">
    <source>
        <dbReference type="SAM" id="Phobius"/>
    </source>
</evidence>
<organism evidence="2">
    <name type="scientific">Vombatid gammaherpesvirus 1</name>
    <dbReference type="NCBI Taxonomy" id="2052651"/>
    <lineage>
        <taxon>Viruses</taxon>
        <taxon>Duplodnaviria</taxon>
        <taxon>Heunggongvirae</taxon>
        <taxon>Peploviricota</taxon>
        <taxon>Herviviricetes</taxon>
        <taxon>Herpesvirales</taxon>
        <taxon>Orthoherpesviridae</taxon>
        <taxon>Gammaherpesvirinae</taxon>
        <taxon>Manticavirus</taxon>
        <taxon>Manticavirus vombatidgamma1</taxon>
    </lineage>
</organism>
<protein>
    <submittedName>
        <fullName evidence="2">UL49</fullName>
    </submittedName>
</protein>
<keyword evidence="1" id="KW-1133">Transmembrane helix</keyword>
<evidence type="ECO:0000313" key="2">
    <source>
        <dbReference type="EMBL" id="AZB49165.1"/>
    </source>
</evidence>
<proteinExistence type="predicted"/>
<dbReference type="GO" id="GO:0016032">
    <property type="term" value="P:viral process"/>
    <property type="evidence" value="ECO:0007669"/>
    <property type="project" value="InterPro"/>
</dbReference>
<keyword evidence="1" id="KW-0812">Transmembrane</keyword>
<keyword evidence="1" id="KW-0472">Membrane</keyword>
<sequence>MSATDFMAMVVRCFYDHIDTTDPEVFDDTILNSCLGILLERLAVHRGEFINFVLYGKDPAGAPLSLSWMQHNAPNNALHLWLKRFASLNAMRQKGAIFGGNCLLLCYAILVKIIFPWIHGPTFKALLQAFPICESSRQLIGQFSKITKKINLILFGKTYQHPLIHVSIQDITKFSMLKKKSLHSEISPVIHVPAPSLRIQLSDQFIQGGIDRLTTHGTAMFHTMRSQCPTVPCGNPLDQMVYELLFRKAVSDAHVILPINIDKKIPLLPNLVSRILAYNVLNCRIKLPLFHMECIRRAKAKLQHRVPEAVICLECGHCLNFGRGKFKRVTFNPNHAFYCRDHKEKQTVICGTTGRIFCSYCGSQAITTRRLIDVSRHGYIIRAVISNNATVMLRSKNQEVDFIIPCLGRDECIETIIKRITIGRLLYLTSSHTNLLCLKCQGQNAYS</sequence>
<dbReference type="GeneID" id="65102719"/>
<dbReference type="KEGG" id="vg:65102719"/>
<dbReference type="GO" id="GO:0019033">
    <property type="term" value="C:viral tegument"/>
    <property type="evidence" value="ECO:0007669"/>
    <property type="project" value="InterPro"/>
</dbReference>
<reference evidence="2" key="1">
    <citation type="submission" date="2017-11" db="EMBL/GenBank/DDBJ databases">
        <title>The distinct marsupial branch of gammaherpesviruses includes novel host-derived genes seldom found in other viruses.</title>
        <authorList>
            <person name="Vaz P.K."/>
        </authorList>
    </citation>
    <scope>NUCLEOTIDE SEQUENCE</scope>
    <source>
        <strain evidence="2">V3187/11</strain>
    </source>
</reference>
<name>A0A3Q8J8E3_9GAMA</name>
<accession>A0A3Q8J8E3</accession>
<dbReference type="RefSeq" id="YP_010087435.1">
    <property type="nucleotide sequence ID" value="NC_055554.1"/>
</dbReference>
<feature type="transmembrane region" description="Helical" evidence="1">
    <location>
        <begin position="96"/>
        <end position="118"/>
    </location>
</feature>
<dbReference type="InterPro" id="IPR004339">
    <property type="entry name" value="UL49"/>
</dbReference>
<evidence type="ECO:0000313" key="3">
    <source>
        <dbReference type="Proteomes" id="UP000679767"/>
    </source>
</evidence>
<dbReference type="EMBL" id="MG452721">
    <property type="protein sequence ID" value="AZB49165.1"/>
    <property type="molecule type" value="Genomic_DNA"/>
</dbReference>
<dbReference type="Proteomes" id="UP000679767">
    <property type="component" value="Segment"/>
</dbReference>